<dbReference type="GO" id="GO:0005615">
    <property type="term" value="C:extracellular space"/>
    <property type="evidence" value="ECO:0007669"/>
    <property type="project" value="InterPro"/>
</dbReference>
<keyword evidence="3" id="KW-0677">Repeat</keyword>
<dbReference type="InterPro" id="IPR011049">
    <property type="entry name" value="Serralysin-like_metalloprot_C"/>
</dbReference>
<dbReference type="OrthoDB" id="7030196at2"/>
<reference evidence="5 6" key="1">
    <citation type="journal article" date="2019" name="Syst. Appl. Microbiol.">
        <title>New species of pathogenic Pseudomonas isolated from citrus in Tunisia: Proposal of Pseudomonas kairouanensis sp. nov. and Pseudomonas nabeulensis sp. nov.</title>
        <authorList>
            <person name="Oueslati M."/>
            <person name="Mulet M."/>
            <person name="Gomila M."/>
            <person name="Berge O."/>
            <person name="Hajlaoui M.R."/>
            <person name="Lalucat J."/>
            <person name="Sadfi-Zouaoui N."/>
            <person name="Garcia-Valdes E."/>
        </authorList>
    </citation>
    <scope>NUCLEOTIDE SEQUENCE [LARGE SCALE GENOMIC DNA]</scope>
    <source>
        <strain evidence="5 6">KC12</strain>
    </source>
</reference>
<keyword evidence="2" id="KW-0964">Secreted</keyword>
<comment type="subcellular location">
    <subcellularLocation>
        <location evidence="1">Secreted</location>
    </subcellularLocation>
</comment>
<dbReference type="Proteomes" id="UP000297391">
    <property type="component" value="Unassembled WGS sequence"/>
</dbReference>
<evidence type="ECO:0000259" key="4">
    <source>
        <dbReference type="Pfam" id="PF08548"/>
    </source>
</evidence>
<name>A0A4Z0AYA6_9PSED</name>
<organism evidence="5 6">
    <name type="scientific">Pseudomonas kairouanensis</name>
    <dbReference type="NCBI Taxonomy" id="2293832"/>
    <lineage>
        <taxon>Bacteria</taxon>
        <taxon>Pseudomonadati</taxon>
        <taxon>Pseudomonadota</taxon>
        <taxon>Gammaproteobacteria</taxon>
        <taxon>Pseudomonadales</taxon>
        <taxon>Pseudomonadaceae</taxon>
        <taxon>Pseudomonas</taxon>
    </lineage>
</organism>
<feature type="domain" description="Peptidase M10 serralysin C-terminal" evidence="4">
    <location>
        <begin position="250"/>
        <end position="346"/>
    </location>
</feature>
<dbReference type="InterPro" id="IPR013858">
    <property type="entry name" value="Peptidase_M10B_C"/>
</dbReference>
<dbReference type="Pfam" id="PF08548">
    <property type="entry name" value="Peptidase_M10_C"/>
    <property type="match status" value="1"/>
</dbReference>
<gene>
    <name evidence="5" type="ORF">DYL59_05080</name>
</gene>
<dbReference type="Gene3D" id="2.150.10.10">
    <property type="entry name" value="Serralysin-like metalloprotease, C-terminal"/>
    <property type="match status" value="1"/>
</dbReference>
<evidence type="ECO:0000313" key="6">
    <source>
        <dbReference type="Proteomes" id="UP000297391"/>
    </source>
</evidence>
<dbReference type="AlphaFoldDB" id="A0A4Z0AYA6"/>
<evidence type="ECO:0000256" key="2">
    <source>
        <dbReference type="ARBA" id="ARBA00022525"/>
    </source>
</evidence>
<dbReference type="GO" id="GO:0005509">
    <property type="term" value="F:calcium ion binding"/>
    <property type="evidence" value="ECO:0007669"/>
    <property type="project" value="InterPro"/>
</dbReference>
<protein>
    <recommendedName>
        <fullName evidence="4">Peptidase M10 serralysin C-terminal domain-containing protein</fullName>
    </recommendedName>
</protein>
<proteinExistence type="predicted"/>
<evidence type="ECO:0000256" key="3">
    <source>
        <dbReference type="ARBA" id="ARBA00022737"/>
    </source>
</evidence>
<evidence type="ECO:0000256" key="1">
    <source>
        <dbReference type="ARBA" id="ARBA00004613"/>
    </source>
</evidence>
<accession>A0A4Z0AYA6</accession>
<evidence type="ECO:0000313" key="5">
    <source>
        <dbReference type="EMBL" id="TFY91327.1"/>
    </source>
</evidence>
<keyword evidence="6" id="KW-1185">Reference proteome</keyword>
<sequence length="347" mass="37938">MCLRGNTMTLSAIPSRSDLPAALHANPINPRPDAALSPSGQRANALNALLNSGPNNAREPKRPEKPNGVLADTTAQEQAINELAPHINQASVERMIRHPGSLTATRIFENAQRALTAGTIDAVLRGPNAQACKTTLTTLETHLNKDSIDAARTALETEQIDAYQRYVDASLFDLKYRLLTTAPSSRFDLIRSFANEKPKTLANIEDYLSDVGARAASLCDIATAVRKVNEPLQYALPDEWERRRSDTDQGGQPNLYRYLTTGESTLESPSEIRDFKHGTDKLDVAGIAKQLAKKLQWVNQLSGASGEMLLRYSPTNDASVLLISGEKDEPAFVAKIFGKFKQTDLIS</sequence>
<dbReference type="EMBL" id="QUZU01000004">
    <property type="protein sequence ID" value="TFY91327.1"/>
    <property type="molecule type" value="Genomic_DNA"/>
</dbReference>
<comment type="caution">
    <text evidence="5">The sequence shown here is derived from an EMBL/GenBank/DDBJ whole genome shotgun (WGS) entry which is preliminary data.</text>
</comment>